<dbReference type="Gene3D" id="4.10.400.10">
    <property type="entry name" value="Low-density Lipoprotein Receptor"/>
    <property type="match status" value="1"/>
</dbReference>
<feature type="disulfide bond" evidence="2">
    <location>
        <begin position="206"/>
        <end position="224"/>
    </location>
</feature>
<dbReference type="CDD" id="cd00112">
    <property type="entry name" value="LDLa"/>
    <property type="match status" value="1"/>
</dbReference>
<dbReference type="Proteomes" id="UP000887566">
    <property type="component" value="Unplaced"/>
</dbReference>
<dbReference type="SUPFAM" id="SSF57424">
    <property type="entry name" value="LDL receptor-like module"/>
    <property type="match status" value="1"/>
</dbReference>
<evidence type="ECO:0000256" key="3">
    <source>
        <dbReference type="SAM" id="Phobius"/>
    </source>
</evidence>
<dbReference type="WBParaSite" id="PSAMB.scaffold1584size29712.g13885.t1">
    <property type="protein sequence ID" value="PSAMB.scaffold1584size29712.g13885.t1"/>
    <property type="gene ID" value="PSAMB.scaffold1584size29712.g13885"/>
</dbReference>
<keyword evidence="1 2" id="KW-1015">Disulfide bond</keyword>
<organism evidence="5 6">
    <name type="scientific">Plectus sambesii</name>
    <dbReference type="NCBI Taxonomy" id="2011161"/>
    <lineage>
        <taxon>Eukaryota</taxon>
        <taxon>Metazoa</taxon>
        <taxon>Ecdysozoa</taxon>
        <taxon>Nematoda</taxon>
        <taxon>Chromadorea</taxon>
        <taxon>Plectida</taxon>
        <taxon>Plectina</taxon>
        <taxon>Plectoidea</taxon>
        <taxon>Plectidae</taxon>
        <taxon>Plectus</taxon>
    </lineage>
</organism>
<dbReference type="InterPro" id="IPR035914">
    <property type="entry name" value="Sperma_CUB_dom_sf"/>
</dbReference>
<feature type="transmembrane region" description="Helical" evidence="3">
    <location>
        <begin position="255"/>
        <end position="279"/>
    </location>
</feature>
<dbReference type="Pfam" id="PF00057">
    <property type="entry name" value="Ldl_recept_a"/>
    <property type="match status" value="1"/>
</dbReference>
<dbReference type="Pfam" id="PF00431">
    <property type="entry name" value="CUB"/>
    <property type="match status" value="1"/>
</dbReference>
<evidence type="ECO:0000256" key="1">
    <source>
        <dbReference type="ARBA" id="ARBA00023157"/>
    </source>
</evidence>
<evidence type="ECO:0000313" key="6">
    <source>
        <dbReference type="WBParaSite" id="PSAMB.scaffold1584size29712.g13885.t1"/>
    </source>
</evidence>
<dbReference type="PANTHER" id="PTHR24652:SF67">
    <property type="entry name" value="LOW-DENSITY LIPOPROTEIN RECEPTOR CLASS A DOMAIN-CONTAINING PROTEIN 2"/>
    <property type="match status" value="1"/>
</dbReference>
<evidence type="ECO:0000313" key="5">
    <source>
        <dbReference type="Proteomes" id="UP000887566"/>
    </source>
</evidence>
<dbReference type="Gene3D" id="2.60.120.290">
    <property type="entry name" value="Spermadhesin, CUB domain"/>
    <property type="match status" value="1"/>
</dbReference>
<feature type="domain" description="CUB" evidence="4">
    <location>
        <begin position="53"/>
        <end position="190"/>
    </location>
</feature>
<comment type="caution">
    <text evidence="2">Lacks conserved residue(s) required for the propagation of feature annotation.</text>
</comment>
<sequence length="377" mass="41375">MRPIASTSCLLLAPTAVFRTVALILIIGVLRSYAILPYEMEINYLDGTGPAECRSKLEKRVSGMSGIIYSHQPYDEPYGAGKNCFIMVVVPAGFRIRLKVFDFNVNGLPDDCKKDSLHVFDHEEQVNDQEETDPDKMGPGPIVGQFCGRKRNGTELVTSSYNALTLWWHTDAHLPRNHSGRGFRLLFSAFRNGTHSGCNPRKEFSCHNSDCIPTQLACDRIANCKDDSDLEPELQKSHGCENIYDGYVLDSLHGAALLGVCLAAVIGSVLLCVVISICCRGMRTPVKNPQASGPAAGYPPPGSHAFAVAASPRRTPIPSAYGGGSSPYTMHLREQQLHRPMIADDYGRISDDRQHGGNESIYTYYNNHDARTTLLVA</sequence>
<name>A0A914V5Z2_9BILA</name>
<keyword evidence="5" id="KW-1185">Reference proteome</keyword>
<dbReference type="PROSITE" id="PS01180">
    <property type="entry name" value="CUB"/>
    <property type="match status" value="1"/>
</dbReference>
<dbReference type="PANTHER" id="PTHR24652">
    <property type="entry name" value="LOW-DENSITY LIPOPROTEIN RECEPTOR CLASS A DOMAIN-CONTAINING PROTEIN 2"/>
    <property type="match status" value="1"/>
</dbReference>
<dbReference type="InterPro" id="IPR042333">
    <property type="entry name" value="LRAD2/Mig-13-like"/>
</dbReference>
<evidence type="ECO:0000256" key="2">
    <source>
        <dbReference type="PROSITE-ProRule" id="PRU00124"/>
    </source>
</evidence>
<evidence type="ECO:0000259" key="4">
    <source>
        <dbReference type="PROSITE" id="PS01180"/>
    </source>
</evidence>
<dbReference type="InterPro" id="IPR000859">
    <property type="entry name" value="CUB_dom"/>
</dbReference>
<keyword evidence="3" id="KW-0812">Transmembrane</keyword>
<dbReference type="InterPro" id="IPR036055">
    <property type="entry name" value="LDL_receptor-like_sf"/>
</dbReference>
<dbReference type="CDD" id="cd00041">
    <property type="entry name" value="CUB"/>
    <property type="match status" value="1"/>
</dbReference>
<dbReference type="PROSITE" id="PS50068">
    <property type="entry name" value="LDLRA_2"/>
    <property type="match status" value="1"/>
</dbReference>
<dbReference type="SMART" id="SM00192">
    <property type="entry name" value="LDLa"/>
    <property type="match status" value="1"/>
</dbReference>
<reference evidence="6" key="1">
    <citation type="submission" date="2022-11" db="UniProtKB">
        <authorList>
            <consortium name="WormBaseParasite"/>
        </authorList>
    </citation>
    <scope>IDENTIFICATION</scope>
</reference>
<accession>A0A914V5Z2</accession>
<keyword evidence="3" id="KW-0472">Membrane</keyword>
<dbReference type="InterPro" id="IPR002172">
    <property type="entry name" value="LDrepeatLR_classA_rpt"/>
</dbReference>
<dbReference type="AlphaFoldDB" id="A0A914V5Z2"/>
<keyword evidence="3" id="KW-1133">Transmembrane helix</keyword>
<dbReference type="SUPFAM" id="SSF49854">
    <property type="entry name" value="Spermadhesin, CUB domain"/>
    <property type="match status" value="1"/>
</dbReference>
<proteinExistence type="predicted"/>
<protein>
    <submittedName>
        <fullName evidence="6">CUB domain-containing protein</fullName>
    </submittedName>
</protein>
<dbReference type="SMART" id="SM00042">
    <property type="entry name" value="CUB"/>
    <property type="match status" value="1"/>
</dbReference>